<organism evidence="1 2">
    <name type="scientific">Acetobacter conturbans</name>
    <dbReference type="NCBI Taxonomy" id="1737472"/>
    <lineage>
        <taxon>Bacteria</taxon>
        <taxon>Pseudomonadati</taxon>
        <taxon>Pseudomonadota</taxon>
        <taxon>Alphaproteobacteria</taxon>
        <taxon>Acetobacterales</taxon>
        <taxon>Acetobacteraceae</taxon>
        <taxon>Acetobacter</taxon>
    </lineage>
</organism>
<dbReference type="Proteomes" id="UP000631653">
    <property type="component" value="Unassembled WGS sequence"/>
</dbReference>
<dbReference type="Gene3D" id="3.90.550.10">
    <property type="entry name" value="Spore Coat Polysaccharide Biosynthesis Protein SpsA, Chain A"/>
    <property type="match status" value="1"/>
</dbReference>
<accession>A0ABX0JWX5</accession>
<gene>
    <name evidence="1" type="ORF">GOB81_00140</name>
</gene>
<evidence type="ECO:0000313" key="2">
    <source>
        <dbReference type="Proteomes" id="UP000631653"/>
    </source>
</evidence>
<comment type="caution">
    <text evidence="1">The sequence shown here is derived from an EMBL/GenBank/DDBJ whole genome shotgun (WGS) entry which is preliminary data.</text>
</comment>
<name>A0ABX0JWX5_9PROT</name>
<protein>
    <submittedName>
        <fullName evidence="1">Uncharacterized protein</fullName>
    </submittedName>
</protein>
<sequence length="482" mass="55790">MPQTAPPSTPSYLLTYWGEILDYDWDKEEIRSRPFDGTPPHARVTISPTGKACFEVRSQNDNDTWLAAEPFPDGKIHTSSHKRFPNTIQSIPDHRHPEISFFRVNGLYLTTNEEGETQFRETRGITWESYFLLNEIRFAQLCFILGSHWYSPGQDRLISSKEIVLEKDMSIKLGKINTKIPEILEFLGNNTSSKEIRFSHDQWQQDCIILYRPLIYYCSFGKEDGFKCLAISIESLRHYGKYDGDIAVLTERSSPQIAEEYRNITEESTLIPYLPLDSIDYMSARFDISSFNYFDNFQPILYLDTDVIIQNNINSILIDAIREKQKIFHVTKESSEPMEAPYYGRELFQEDETVKTFPSFGFTTGILMFRDKKSAEPALKQIRDVIILQGETFGARSHHMRCFDQPAANYVLHKLEQPDPEILTLNVCNFDMKQRHVSDNDLVEYAISIAAFPILHFAGGVGAYEWKLEAMVRYHNALKSRN</sequence>
<keyword evidence="2" id="KW-1185">Reference proteome</keyword>
<dbReference type="SUPFAM" id="SSF53448">
    <property type="entry name" value="Nucleotide-diphospho-sugar transferases"/>
    <property type="match status" value="1"/>
</dbReference>
<proteinExistence type="predicted"/>
<evidence type="ECO:0000313" key="1">
    <source>
        <dbReference type="EMBL" id="NHN87051.1"/>
    </source>
</evidence>
<reference evidence="1 2" key="1">
    <citation type="journal article" date="2020" name="Int. J. Syst. Evol. Microbiol.">
        <title>Novel acetic acid bacteria from cider fermentations: Acetobacter conturbans sp. nov. and Acetobacter fallax sp. nov.</title>
        <authorList>
            <person name="Sombolestani A.S."/>
            <person name="Cleenwerck I."/>
            <person name="Cnockaert M."/>
            <person name="Borremans W."/>
            <person name="Wieme A.D."/>
            <person name="De Vuyst L."/>
            <person name="Vandamme P."/>
        </authorList>
    </citation>
    <scope>NUCLEOTIDE SEQUENCE [LARGE SCALE GENOMIC DNA]</scope>
    <source>
        <strain evidence="1 2">LMG 1627</strain>
    </source>
</reference>
<dbReference type="RefSeq" id="WP_173568360.1">
    <property type="nucleotide sequence ID" value="NZ_WOSY01000001.1"/>
</dbReference>
<dbReference type="InterPro" id="IPR029044">
    <property type="entry name" value="Nucleotide-diphossugar_trans"/>
</dbReference>
<dbReference type="EMBL" id="WOSY01000001">
    <property type="protein sequence ID" value="NHN87051.1"/>
    <property type="molecule type" value="Genomic_DNA"/>
</dbReference>